<name>A0A6H2A0X7_9ZZZZ</name>
<evidence type="ECO:0000313" key="2">
    <source>
        <dbReference type="EMBL" id="QJA81625.1"/>
    </source>
</evidence>
<proteinExistence type="predicted"/>
<organism evidence="1">
    <name type="scientific">viral metagenome</name>
    <dbReference type="NCBI Taxonomy" id="1070528"/>
    <lineage>
        <taxon>unclassified sequences</taxon>
        <taxon>metagenomes</taxon>
        <taxon>organismal metagenomes</taxon>
    </lineage>
</organism>
<reference evidence="1" key="1">
    <citation type="submission" date="2020-03" db="EMBL/GenBank/DDBJ databases">
        <title>The deep terrestrial virosphere.</title>
        <authorList>
            <person name="Holmfeldt K."/>
            <person name="Nilsson E."/>
            <person name="Simone D."/>
            <person name="Lopez-Fernandez M."/>
            <person name="Wu X."/>
            <person name="de Brujin I."/>
            <person name="Lundin D."/>
            <person name="Andersson A."/>
            <person name="Bertilsson S."/>
            <person name="Dopson M."/>
        </authorList>
    </citation>
    <scope>NUCLEOTIDE SEQUENCE</scope>
    <source>
        <strain evidence="2">MM415A00504</strain>
        <strain evidence="3">MM415B02169</strain>
        <strain evidence="1">TM448A04081</strain>
    </source>
</reference>
<evidence type="ECO:0000313" key="3">
    <source>
        <dbReference type="EMBL" id="QJA85843.1"/>
    </source>
</evidence>
<evidence type="ECO:0000313" key="1">
    <source>
        <dbReference type="EMBL" id="QJA53846.1"/>
    </source>
</evidence>
<sequence>MPVVIRLPAVEYDRYGLPIPPVPGPTDPFGLGWEIRRVLGTRYELLDAEIGERRELWVGDKLVQLWLMARALQTELETVRRAGPAVS</sequence>
<dbReference type="EMBL" id="MT142598">
    <property type="protein sequence ID" value="QJA85843.1"/>
    <property type="molecule type" value="Genomic_DNA"/>
</dbReference>
<dbReference type="EMBL" id="MT144456">
    <property type="protein sequence ID" value="QJA53846.1"/>
    <property type="molecule type" value="Genomic_DNA"/>
</dbReference>
<protein>
    <submittedName>
        <fullName evidence="1">Uncharacterized protein</fullName>
    </submittedName>
</protein>
<dbReference type="AlphaFoldDB" id="A0A6H2A0X7"/>
<dbReference type="EMBL" id="MT142465">
    <property type="protein sequence ID" value="QJA81625.1"/>
    <property type="molecule type" value="Genomic_DNA"/>
</dbReference>
<gene>
    <name evidence="2" type="ORF">MM415A00504_0025</name>
    <name evidence="3" type="ORF">MM415B02169_0015</name>
    <name evidence="1" type="ORF">TM448A04081_0003</name>
</gene>
<accession>A0A6H2A0X7</accession>